<organism evidence="1 2">
    <name type="scientific">Bimuria novae-zelandiae CBS 107.79</name>
    <dbReference type="NCBI Taxonomy" id="1447943"/>
    <lineage>
        <taxon>Eukaryota</taxon>
        <taxon>Fungi</taxon>
        <taxon>Dikarya</taxon>
        <taxon>Ascomycota</taxon>
        <taxon>Pezizomycotina</taxon>
        <taxon>Dothideomycetes</taxon>
        <taxon>Pleosporomycetidae</taxon>
        <taxon>Pleosporales</taxon>
        <taxon>Massarineae</taxon>
        <taxon>Didymosphaeriaceae</taxon>
        <taxon>Bimuria</taxon>
    </lineage>
</organism>
<gene>
    <name evidence="1" type="ORF">BU23DRAFT_125604</name>
</gene>
<evidence type="ECO:0000313" key="2">
    <source>
        <dbReference type="Proteomes" id="UP000800036"/>
    </source>
</evidence>
<dbReference type="Proteomes" id="UP000800036">
    <property type="component" value="Unassembled WGS sequence"/>
</dbReference>
<dbReference type="AlphaFoldDB" id="A0A6A5VBY5"/>
<sequence length="158" mass="18115">MFSGFASAIKWFYDQHTKVDYMDFSLENIMLEFIHEDKLPRVVLIGLDEVPTPCESGNIYGTMTCLWVLMVTTLGGISIHEVPPEVSKVLSKEDSSLLDKFCEVMSLKRPQAPVDDLSLDWLTRMDELIKGFEPLYDKEIVKKIAHDVQSIWEDTVKI</sequence>
<name>A0A6A5VBY5_9PLEO</name>
<reference evidence="1" key="1">
    <citation type="journal article" date="2020" name="Stud. Mycol.">
        <title>101 Dothideomycetes genomes: a test case for predicting lifestyles and emergence of pathogens.</title>
        <authorList>
            <person name="Haridas S."/>
            <person name="Albert R."/>
            <person name="Binder M."/>
            <person name="Bloem J."/>
            <person name="Labutti K."/>
            <person name="Salamov A."/>
            <person name="Andreopoulos B."/>
            <person name="Baker S."/>
            <person name="Barry K."/>
            <person name="Bills G."/>
            <person name="Bluhm B."/>
            <person name="Cannon C."/>
            <person name="Castanera R."/>
            <person name="Culley D."/>
            <person name="Daum C."/>
            <person name="Ezra D."/>
            <person name="Gonzalez J."/>
            <person name="Henrissat B."/>
            <person name="Kuo A."/>
            <person name="Liang C."/>
            <person name="Lipzen A."/>
            <person name="Lutzoni F."/>
            <person name="Magnuson J."/>
            <person name="Mondo S."/>
            <person name="Nolan M."/>
            <person name="Ohm R."/>
            <person name="Pangilinan J."/>
            <person name="Park H.-J."/>
            <person name="Ramirez L."/>
            <person name="Alfaro M."/>
            <person name="Sun H."/>
            <person name="Tritt A."/>
            <person name="Yoshinaga Y."/>
            <person name="Zwiers L.-H."/>
            <person name="Turgeon B."/>
            <person name="Goodwin S."/>
            <person name="Spatafora J."/>
            <person name="Crous P."/>
            <person name="Grigoriev I."/>
        </authorList>
    </citation>
    <scope>NUCLEOTIDE SEQUENCE</scope>
    <source>
        <strain evidence="1">CBS 107.79</strain>
    </source>
</reference>
<accession>A0A6A5VBY5</accession>
<keyword evidence="2" id="KW-1185">Reference proteome</keyword>
<evidence type="ECO:0000313" key="1">
    <source>
        <dbReference type="EMBL" id="KAF1973859.1"/>
    </source>
</evidence>
<dbReference type="EMBL" id="ML976678">
    <property type="protein sequence ID" value="KAF1973859.1"/>
    <property type="molecule type" value="Genomic_DNA"/>
</dbReference>
<protein>
    <submittedName>
        <fullName evidence="1">Uncharacterized protein</fullName>
    </submittedName>
</protein>
<proteinExistence type="predicted"/>